<evidence type="ECO:0000256" key="3">
    <source>
        <dbReference type="ARBA" id="ARBA00022729"/>
    </source>
</evidence>
<keyword evidence="6 9" id="KW-0472">Membrane</keyword>
<evidence type="ECO:0008006" key="12">
    <source>
        <dbReference type="Google" id="ProtNLM"/>
    </source>
</evidence>
<proteinExistence type="predicted"/>
<evidence type="ECO:0000256" key="4">
    <source>
        <dbReference type="ARBA" id="ARBA00022737"/>
    </source>
</evidence>
<dbReference type="STRING" id="6669.E9GLK5"/>
<name>E9GLK5_DAPPU</name>
<dbReference type="InterPro" id="IPR039728">
    <property type="entry name" value="GLG1"/>
</dbReference>
<keyword evidence="3" id="KW-0732">Signal</keyword>
<evidence type="ECO:0000313" key="10">
    <source>
        <dbReference type="EMBL" id="EFX79674.1"/>
    </source>
</evidence>
<dbReference type="PANTHER" id="PTHR11884">
    <property type="entry name" value="SELECTIN LIGAND RELATED"/>
    <property type="match status" value="1"/>
</dbReference>
<evidence type="ECO:0000256" key="9">
    <source>
        <dbReference type="SAM" id="Phobius"/>
    </source>
</evidence>
<dbReference type="OrthoDB" id="2015434at2759"/>
<evidence type="ECO:0000256" key="7">
    <source>
        <dbReference type="ARBA" id="ARBA00023180"/>
    </source>
</evidence>
<evidence type="ECO:0000256" key="1">
    <source>
        <dbReference type="ARBA" id="ARBA00004479"/>
    </source>
</evidence>
<dbReference type="Pfam" id="PF00839">
    <property type="entry name" value="Cys_rich_FGFR"/>
    <property type="match status" value="4"/>
</dbReference>
<evidence type="ECO:0000256" key="2">
    <source>
        <dbReference type="ARBA" id="ARBA00022692"/>
    </source>
</evidence>
<dbReference type="PANTHER" id="PTHR11884:SF1">
    <property type="entry name" value="GOLGI APPARATUS PROTEIN 1"/>
    <property type="match status" value="1"/>
</dbReference>
<evidence type="ECO:0000256" key="8">
    <source>
        <dbReference type="PROSITE-ProRule" id="PRU00622"/>
    </source>
</evidence>
<dbReference type="InterPro" id="IPR001893">
    <property type="entry name" value="Cys-rich_GLG1_repeat"/>
</dbReference>
<dbReference type="HOGENOM" id="CLU_903879_0_0_1"/>
<dbReference type="GO" id="GO:0000139">
    <property type="term" value="C:Golgi membrane"/>
    <property type="evidence" value="ECO:0007669"/>
    <property type="project" value="InterPro"/>
</dbReference>
<keyword evidence="5 9" id="KW-1133">Transmembrane helix</keyword>
<evidence type="ECO:0000256" key="5">
    <source>
        <dbReference type="ARBA" id="ARBA00022989"/>
    </source>
</evidence>
<keyword evidence="2 9" id="KW-0812">Transmembrane</keyword>
<evidence type="ECO:0000256" key="6">
    <source>
        <dbReference type="ARBA" id="ARBA00023136"/>
    </source>
</evidence>
<accession>E9GLK5</accession>
<keyword evidence="7" id="KW-0325">Glycoprotein</keyword>
<dbReference type="eggNOG" id="KOG3648">
    <property type="taxonomic scope" value="Eukaryota"/>
</dbReference>
<protein>
    <recommendedName>
        <fullName evidence="12">Golgi apparatus protein 1</fullName>
    </recommendedName>
</protein>
<dbReference type="Proteomes" id="UP000000305">
    <property type="component" value="Unassembled WGS sequence"/>
</dbReference>
<feature type="repeat" description="Cys-rich GLG1" evidence="8">
    <location>
        <begin position="171"/>
        <end position="231"/>
    </location>
</feature>
<gene>
    <name evidence="10" type="ORF">DAPPUDRAFT_304482</name>
</gene>
<dbReference type="InterPro" id="IPR017873">
    <property type="entry name" value="Cys-rich_GLG1_repeat_euk"/>
</dbReference>
<evidence type="ECO:0000313" key="11">
    <source>
        <dbReference type="Proteomes" id="UP000000305"/>
    </source>
</evidence>
<keyword evidence="11" id="KW-1185">Reference proteome</keyword>
<feature type="transmembrane region" description="Helical" evidence="9">
    <location>
        <begin position="276"/>
        <end position="298"/>
    </location>
</feature>
<dbReference type="PROSITE" id="PS51289">
    <property type="entry name" value="GLG1_C_RICH"/>
    <property type="match status" value="2"/>
</dbReference>
<feature type="repeat" description="Cys-rich GLG1" evidence="8">
    <location>
        <begin position="41"/>
        <end position="108"/>
    </location>
</feature>
<dbReference type="EMBL" id="GL732551">
    <property type="protein sequence ID" value="EFX79674.1"/>
    <property type="molecule type" value="Genomic_DNA"/>
</dbReference>
<sequence length="308" mass="34967">MDDSGVDFQLIQQCKEPIRRLCQNDASSALECLKSHLDDTTLELHCKELILERMAEQNLDIRFNPALKKACTMDIPKFCLAVWQSAPKDRELEGKVVDCLKQNFVSKKPLTQSCADHLTVIMEQQALHYQLDPVLVSVCDKEIEVHCGPEELENNRQGQVEECLKRKFDTLTNVECRRHIALLITAVQIDIQADPLLHRACAIDLVTFCKDVPPGEGRRLKCLLRFKEQGQAKFDPKCFDMLTTRTQLFAKASQVMHLESVNDLVEQLSNSPAKHVFLAVGLSFVGLILLLGVFCGRISKRHQVMKNR</sequence>
<reference evidence="10 11" key="1">
    <citation type="journal article" date="2011" name="Science">
        <title>The ecoresponsive genome of Daphnia pulex.</title>
        <authorList>
            <person name="Colbourne J.K."/>
            <person name="Pfrender M.E."/>
            <person name="Gilbert D."/>
            <person name="Thomas W.K."/>
            <person name="Tucker A."/>
            <person name="Oakley T.H."/>
            <person name="Tokishita S."/>
            <person name="Aerts A."/>
            <person name="Arnold G.J."/>
            <person name="Basu M.K."/>
            <person name="Bauer D.J."/>
            <person name="Caceres C.E."/>
            <person name="Carmel L."/>
            <person name="Casola C."/>
            <person name="Choi J.H."/>
            <person name="Detter J.C."/>
            <person name="Dong Q."/>
            <person name="Dusheyko S."/>
            <person name="Eads B.D."/>
            <person name="Frohlich T."/>
            <person name="Geiler-Samerotte K.A."/>
            <person name="Gerlach D."/>
            <person name="Hatcher P."/>
            <person name="Jogdeo S."/>
            <person name="Krijgsveld J."/>
            <person name="Kriventseva E.V."/>
            <person name="Kultz D."/>
            <person name="Laforsch C."/>
            <person name="Lindquist E."/>
            <person name="Lopez J."/>
            <person name="Manak J.R."/>
            <person name="Muller J."/>
            <person name="Pangilinan J."/>
            <person name="Patwardhan R.P."/>
            <person name="Pitluck S."/>
            <person name="Pritham E.J."/>
            <person name="Rechtsteiner A."/>
            <person name="Rho M."/>
            <person name="Rogozin I.B."/>
            <person name="Sakarya O."/>
            <person name="Salamov A."/>
            <person name="Schaack S."/>
            <person name="Shapiro H."/>
            <person name="Shiga Y."/>
            <person name="Skalitzky C."/>
            <person name="Smith Z."/>
            <person name="Souvorov A."/>
            <person name="Sung W."/>
            <person name="Tang Z."/>
            <person name="Tsuchiya D."/>
            <person name="Tu H."/>
            <person name="Vos H."/>
            <person name="Wang M."/>
            <person name="Wolf Y.I."/>
            <person name="Yamagata H."/>
            <person name="Yamada T."/>
            <person name="Ye Y."/>
            <person name="Shaw J.R."/>
            <person name="Andrews J."/>
            <person name="Crease T.J."/>
            <person name="Tang H."/>
            <person name="Lucas S.M."/>
            <person name="Robertson H.M."/>
            <person name="Bork P."/>
            <person name="Koonin E.V."/>
            <person name="Zdobnov E.M."/>
            <person name="Grigoriev I.V."/>
            <person name="Lynch M."/>
            <person name="Boore J.L."/>
        </authorList>
    </citation>
    <scope>NUCLEOTIDE SEQUENCE [LARGE SCALE GENOMIC DNA]</scope>
</reference>
<dbReference type="PhylomeDB" id="E9GLK5"/>
<dbReference type="InParanoid" id="E9GLK5"/>
<dbReference type="AlphaFoldDB" id="E9GLK5"/>
<keyword evidence="4" id="KW-0677">Repeat</keyword>
<organism evidence="10 11">
    <name type="scientific">Daphnia pulex</name>
    <name type="common">Water flea</name>
    <dbReference type="NCBI Taxonomy" id="6669"/>
    <lineage>
        <taxon>Eukaryota</taxon>
        <taxon>Metazoa</taxon>
        <taxon>Ecdysozoa</taxon>
        <taxon>Arthropoda</taxon>
        <taxon>Crustacea</taxon>
        <taxon>Branchiopoda</taxon>
        <taxon>Diplostraca</taxon>
        <taxon>Cladocera</taxon>
        <taxon>Anomopoda</taxon>
        <taxon>Daphniidae</taxon>
        <taxon>Daphnia</taxon>
    </lineage>
</organism>
<dbReference type="OMA" id="WTHEDRI"/>
<comment type="subcellular location">
    <subcellularLocation>
        <location evidence="1">Membrane</location>
        <topology evidence="1">Single-pass type I membrane protein</topology>
    </subcellularLocation>
</comment>
<dbReference type="KEGG" id="dpx:DAPPUDRAFT_304482"/>